<sequence>MTALMPVNGLPPIAVSILRLAAMMPLRMGFLSASTAAGKLRFCFFWVTPKVSKMLCSTVLPSASSTMPLMAPRRWNSSVMSRLRLRAESLSLMTLSTVTGSVEPKARTSCRSSGANVSAWDRCVQLRILVSRFSVCPVTYSGSALRGESEIRMMRPRLQSKAMCVVGRPYVSNMPLKRRGIRGSLLTASVISTTENVSGQLNIVFHLLDGADGKAQVMQGLHGFLLFDHAAVEKQLVLVDDGVAAQHGHFLGGIGIGGGLDQHGLGIAQGAISFLEGGVIAIRITGQHRPEAQITARSGQHDLLAAVTGVHFMDDELGKTETELITMGSNFAHGSLLLGNFGATPFSIRYQFAFALGGGRFRSGRKHLCALLLQGVEDGGFSVLRFRRELLRGRGLRHELAETGQLLCGQAQLFRLGHERAYGFGLFLAAHRFHGVQGILNAIVAGRIPAFFKQCLKQFRGLGGQTVARHGLRGGIRTVIGHRYLQKPVDGLILVPDNGGHEAKLLRGLGEQDLCLCPRWVLADAHVLGHISLENSMQGVHALLEIGRLFRGQLLHGVARRFPLAAGDVGDGDPHLVEKAADVPHLGDDAHTAHLGSGRGVDTACGRCQPVGGGRGQPVGIGRHGFVVDAGDVVRQLLDPGGHAARRVEGEQDAPDTLILTGLIQGLPDAVLPHISPQALLAGDHAGDADDGHTTPQAETPGLLPGRNGHPPRGHTGLDVAQHLLGELGGQSPQAIRRRHQSSPWCSCHCRRCGVQAWMPLPERSCPKGAGPDALFAAGGLPAGAFPFPPRSPRHAAPTPRCTS</sequence>
<dbReference type="EMBL" id="BK015511">
    <property type="protein sequence ID" value="DAE10474.1"/>
    <property type="molecule type" value="Genomic_DNA"/>
</dbReference>
<proteinExistence type="predicted"/>
<reference evidence="2" key="1">
    <citation type="journal article" date="2021" name="Proc. Natl. Acad. Sci. U.S.A.">
        <title>A Catalog of Tens of Thousands of Viruses from Human Metagenomes Reveals Hidden Associations with Chronic Diseases.</title>
        <authorList>
            <person name="Tisza M.J."/>
            <person name="Buck C.B."/>
        </authorList>
    </citation>
    <scope>NUCLEOTIDE SEQUENCE</scope>
    <source>
        <strain evidence="2">CtcLF7</strain>
    </source>
</reference>
<evidence type="ECO:0000256" key="1">
    <source>
        <dbReference type="SAM" id="MobiDB-lite"/>
    </source>
</evidence>
<organism evidence="2">
    <name type="scientific">Caudovirales sp. ctcLF7</name>
    <dbReference type="NCBI Taxonomy" id="2825768"/>
    <lineage>
        <taxon>Viruses</taxon>
        <taxon>Duplodnaviria</taxon>
        <taxon>Heunggongvirae</taxon>
        <taxon>Uroviricota</taxon>
        <taxon>Caudoviricetes</taxon>
    </lineage>
</organism>
<evidence type="ECO:0000313" key="2">
    <source>
        <dbReference type="EMBL" id="DAE10474.1"/>
    </source>
</evidence>
<feature type="region of interest" description="Disordered" evidence="1">
    <location>
        <begin position="682"/>
        <end position="714"/>
    </location>
</feature>
<protein>
    <submittedName>
        <fullName evidence="2">Uncharacterized protein</fullName>
    </submittedName>
</protein>
<accession>A0A8S5PUD6</accession>
<name>A0A8S5PUD6_9CAUD</name>